<reference evidence="6 7" key="1">
    <citation type="submission" date="2011-08" db="EMBL/GenBank/DDBJ databases">
        <title>The Genome Sequence of Johnsonella ignava ATCC 51276.</title>
        <authorList>
            <consortium name="The Broad Institute Genome Sequencing Platform"/>
            <person name="Earl A."/>
            <person name="Ward D."/>
            <person name="Feldgarden M."/>
            <person name="Gevers D."/>
            <person name="Izard J."/>
            <person name="Blanton J.M."/>
            <person name="Baranova O.V."/>
            <person name="Dewhirst F.E."/>
            <person name="Young S.K."/>
            <person name="Zeng Q."/>
            <person name="Gargeya S."/>
            <person name="Fitzgerald M."/>
            <person name="Haas B."/>
            <person name="Abouelleil A."/>
            <person name="Alvarado L."/>
            <person name="Arachchi H.M."/>
            <person name="Berlin A."/>
            <person name="Brown A."/>
            <person name="Chapman S.B."/>
            <person name="Chen Z."/>
            <person name="Dunbar C."/>
            <person name="Freedman E."/>
            <person name="Gearin G."/>
            <person name="Gellesch M."/>
            <person name="Goldberg J."/>
            <person name="Griggs A."/>
            <person name="Gujja S."/>
            <person name="Heiman D."/>
            <person name="Howarth C."/>
            <person name="Larson L."/>
            <person name="Lui A."/>
            <person name="MacDonald P.J.P."/>
            <person name="Montmayeur A."/>
            <person name="Murphy C."/>
            <person name="Neiman D."/>
            <person name="Pearson M."/>
            <person name="Priest M."/>
            <person name="Roberts A."/>
            <person name="Saif S."/>
            <person name="Shea T."/>
            <person name="Shenoy N."/>
            <person name="Sisk P."/>
            <person name="Stolte C."/>
            <person name="Sykes S."/>
            <person name="Wortman J."/>
            <person name="Nusbaum C."/>
            <person name="Birren B."/>
        </authorList>
    </citation>
    <scope>NUCLEOTIDE SEQUENCE [LARGE SCALE GENOMIC DNA]</scope>
    <source>
        <strain evidence="6 7">ATCC 51276</strain>
    </source>
</reference>
<proteinExistence type="predicted"/>
<dbReference type="AlphaFoldDB" id="G5GIL5"/>
<evidence type="ECO:0000256" key="1">
    <source>
        <dbReference type="ARBA" id="ARBA00001947"/>
    </source>
</evidence>
<dbReference type="STRING" id="679200.HMPREF9333_01405"/>
<organism evidence="6 7">
    <name type="scientific">Johnsonella ignava ATCC 51276</name>
    <dbReference type="NCBI Taxonomy" id="679200"/>
    <lineage>
        <taxon>Bacteria</taxon>
        <taxon>Bacillati</taxon>
        <taxon>Bacillota</taxon>
        <taxon>Clostridia</taxon>
        <taxon>Lachnospirales</taxon>
        <taxon>Lachnospiraceae</taxon>
        <taxon>Johnsonella</taxon>
    </lineage>
</organism>
<gene>
    <name evidence="6" type="ORF">HMPREF9333_01405</name>
</gene>
<keyword evidence="2" id="KW-0479">Metal-binding</keyword>
<evidence type="ECO:0000313" key="7">
    <source>
        <dbReference type="Proteomes" id="UP000003011"/>
    </source>
</evidence>
<dbReference type="Gene3D" id="3.60.15.10">
    <property type="entry name" value="Ribonuclease Z/Hydroxyacylglutathione hydrolase-like"/>
    <property type="match status" value="1"/>
</dbReference>
<comment type="cofactor">
    <cofactor evidence="1">
        <name>Zn(2+)</name>
        <dbReference type="ChEBI" id="CHEBI:29105"/>
    </cofactor>
</comment>
<dbReference type="eggNOG" id="COG0491">
    <property type="taxonomic scope" value="Bacteria"/>
</dbReference>
<dbReference type="PANTHER" id="PTHR46233:SF3">
    <property type="entry name" value="HYDROXYACYLGLUTATHIONE HYDROLASE GLOC"/>
    <property type="match status" value="1"/>
</dbReference>
<sequence length="220" mass="24897">MKNLRVEMLVLGIVSTNTYVVYNDETKEAFIVDPSCDAPRIIELIERLKLKPVAIMLTHGHFDHIMAVDDLRDRYSIKAYLHEEEDDIASVPEHNCSIEVIGEPFSLKADIFLKDGEHINMLGTDWEVILTPGHTKGGCCYYAKDEELLLSGDTLFKESYGRCDLYSSSKKDMIHSILDKLFILPEETVVLPGHGPATTIKSEKKRNIISVYIGRNIDLL</sequence>
<dbReference type="InterPro" id="IPR036866">
    <property type="entry name" value="RibonucZ/Hydroxyglut_hydro"/>
</dbReference>
<feature type="domain" description="Metallo-beta-lactamase" evidence="5">
    <location>
        <begin position="15"/>
        <end position="194"/>
    </location>
</feature>
<dbReference type="CDD" id="cd06262">
    <property type="entry name" value="metallo-hydrolase-like_MBL-fold"/>
    <property type="match status" value="1"/>
</dbReference>
<dbReference type="SUPFAM" id="SSF56281">
    <property type="entry name" value="Metallo-hydrolase/oxidoreductase"/>
    <property type="match status" value="1"/>
</dbReference>
<dbReference type="Proteomes" id="UP000003011">
    <property type="component" value="Unassembled WGS sequence"/>
</dbReference>
<dbReference type="EMBL" id="ACZL01000023">
    <property type="protein sequence ID" value="EHI55269.1"/>
    <property type="molecule type" value="Genomic_DNA"/>
</dbReference>
<dbReference type="PANTHER" id="PTHR46233">
    <property type="entry name" value="HYDROXYACYLGLUTATHIONE HYDROLASE GLOC"/>
    <property type="match status" value="1"/>
</dbReference>
<dbReference type="GO" id="GO:0046872">
    <property type="term" value="F:metal ion binding"/>
    <property type="evidence" value="ECO:0007669"/>
    <property type="project" value="UniProtKB-KW"/>
</dbReference>
<dbReference type="GO" id="GO:0016787">
    <property type="term" value="F:hydrolase activity"/>
    <property type="evidence" value="ECO:0007669"/>
    <property type="project" value="UniProtKB-KW"/>
</dbReference>
<dbReference type="InterPro" id="IPR051453">
    <property type="entry name" value="MBL_Glyoxalase_II"/>
</dbReference>
<dbReference type="RefSeq" id="WP_005541017.1">
    <property type="nucleotide sequence ID" value="NZ_JH378833.1"/>
</dbReference>
<dbReference type="HOGENOM" id="CLU_030571_5_4_9"/>
<keyword evidence="3" id="KW-0378">Hydrolase</keyword>
<accession>G5GIL5</accession>
<keyword evidence="7" id="KW-1185">Reference proteome</keyword>
<keyword evidence="4" id="KW-0862">Zinc</keyword>
<evidence type="ECO:0000256" key="4">
    <source>
        <dbReference type="ARBA" id="ARBA00022833"/>
    </source>
</evidence>
<name>G5GIL5_9FIRM</name>
<dbReference type="OrthoDB" id="9802248at2"/>
<protein>
    <recommendedName>
        <fullName evidence="5">Metallo-beta-lactamase domain-containing protein</fullName>
    </recommendedName>
</protein>
<comment type="caution">
    <text evidence="6">The sequence shown here is derived from an EMBL/GenBank/DDBJ whole genome shotgun (WGS) entry which is preliminary data.</text>
</comment>
<evidence type="ECO:0000313" key="6">
    <source>
        <dbReference type="EMBL" id="EHI55269.1"/>
    </source>
</evidence>
<evidence type="ECO:0000256" key="3">
    <source>
        <dbReference type="ARBA" id="ARBA00022801"/>
    </source>
</evidence>
<evidence type="ECO:0000256" key="2">
    <source>
        <dbReference type="ARBA" id="ARBA00022723"/>
    </source>
</evidence>
<evidence type="ECO:0000259" key="5">
    <source>
        <dbReference type="SMART" id="SM00849"/>
    </source>
</evidence>
<dbReference type="SMART" id="SM00849">
    <property type="entry name" value="Lactamase_B"/>
    <property type="match status" value="1"/>
</dbReference>
<dbReference type="Pfam" id="PF00753">
    <property type="entry name" value="Lactamase_B"/>
    <property type="match status" value="1"/>
</dbReference>
<dbReference type="InterPro" id="IPR001279">
    <property type="entry name" value="Metallo-B-lactamas"/>
</dbReference>